<dbReference type="OMA" id="EQDLLMQ"/>
<dbReference type="InterPro" id="IPR011032">
    <property type="entry name" value="GroES-like_sf"/>
</dbReference>
<evidence type="ECO:0000259" key="3">
    <source>
        <dbReference type="SMART" id="SM00829"/>
    </source>
</evidence>
<keyword evidence="5" id="KW-1185">Reference proteome</keyword>
<dbReference type="VEuPathDB" id="AmoebaDB:ACA1_362830"/>
<dbReference type="Gene3D" id="3.90.180.10">
    <property type="entry name" value="Medium-chain alcohol dehydrogenases, catalytic domain"/>
    <property type="match status" value="1"/>
</dbReference>
<dbReference type="Pfam" id="PF08240">
    <property type="entry name" value="ADH_N"/>
    <property type="match status" value="1"/>
</dbReference>
<protein>
    <submittedName>
        <fullName evidence="4">Oxidoreductase, putative</fullName>
    </submittedName>
</protein>
<dbReference type="Pfam" id="PF00107">
    <property type="entry name" value="ADH_zinc_N"/>
    <property type="match status" value="1"/>
</dbReference>
<evidence type="ECO:0000313" key="5">
    <source>
        <dbReference type="Proteomes" id="UP000011083"/>
    </source>
</evidence>
<evidence type="ECO:0000256" key="2">
    <source>
        <dbReference type="ARBA" id="ARBA00023002"/>
    </source>
</evidence>
<proteinExistence type="predicted"/>
<accession>L8GHX9</accession>
<dbReference type="InterPro" id="IPR020843">
    <property type="entry name" value="ER"/>
</dbReference>
<dbReference type="SMART" id="SM00829">
    <property type="entry name" value="PKS_ER"/>
    <property type="match status" value="1"/>
</dbReference>
<dbReference type="EMBL" id="KB008147">
    <property type="protein sequence ID" value="ELR11796.1"/>
    <property type="molecule type" value="Genomic_DNA"/>
</dbReference>
<dbReference type="GeneID" id="14912303"/>
<gene>
    <name evidence="4" type="ORF">ACA1_362830</name>
</gene>
<dbReference type="KEGG" id="acan:ACA1_362830"/>
<dbReference type="SUPFAM" id="SSF50129">
    <property type="entry name" value="GroES-like"/>
    <property type="match status" value="1"/>
</dbReference>
<evidence type="ECO:0000313" key="4">
    <source>
        <dbReference type="EMBL" id="ELR11796.1"/>
    </source>
</evidence>
<name>L8GHX9_ACACF</name>
<dbReference type="Proteomes" id="UP000011083">
    <property type="component" value="Unassembled WGS sequence"/>
</dbReference>
<dbReference type="GO" id="GO:0070402">
    <property type="term" value="F:NADPH binding"/>
    <property type="evidence" value="ECO:0007669"/>
    <property type="project" value="TreeGrafter"/>
</dbReference>
<dbReference type="STRING" id="1257118.L8GHX9"/>
<organism evidence="4 5">
    <name type="scientific">Acanthamoeba castellanii (strain ATCC 30010 / Neff)</name>
    <dbReference type="NCBI Taxonomy" id="1257118"/>
    <lineage>
        <taxon>Eukaryota</taxon>
        <taxon>Amoebozoa</taxon>
        <taxon>Discosea</taxon>
        <taxon>Longamoebia</taxon>
        <taxon>Centramoebida</taxon>
        <taxon>Acanthamoebidae</taxon>
        <taxon>Acanthamoeba</taxon>
    </lineage>
</organism>
<dbReference type="PANTHER" id="PTHR48106:SF5">
    <property type="entry name" value="ZINC-CONTAINING ALCOHOL DEHYDROGENASE"/>
    <property type="match status" value="1"/>
</dbReference>
<dbReference type="AlphaFoldDB" id="L8GHX9"/>
<sequence length="331" mass="35648">MPKIVRFHQLGGPENLQFNDLPTQQPAEGEVRLQVKAVGLNRAESMFYHGQYLLNPTLPSRLGYEAAGIVDAVGPGVDKSWIGKRVSTIPAFLLTEYGVLGEEAIVPVTALGEYPEKLSFAAGSAIWMQYLTAWGALVHFGLVAAGDFVVITASSSSVGLAAIQIAKDAGAVTIATTRGSKKRNDLLALGADHVIATDEEDLAAEVKEITAGKGARIIFDPIGGPFIEKLAEAAAPDGIIFEYGALSPHPTPFPLFPALGKGLTFRGYTLWEVTRRDPRLLDGAKKYIYDRLADGRFSPKIAKTFPFAQTVEAYQYLESNEQIGKVVISLE</sequence>
<dbReference type="RefSeq" id="XP_004333809.1">
    <property type="nucleotide sequence ID" value="XM_004333761.1"/>
</dbReference>
<dbReference type="InterPro" id="IPR013154">
    <property type="entry name" value="ADH-like_N"/>
</dbReference>
<evidence type="ECO:0000256" key="1">
    <source>
        <dbReference type="ARBA" id="ARBA00022857"/>
    </source>
</evidence>
<dbReference type="InterPro" id="IPR036291">
    <property type="entry name" value="NAD(P)-bd_dom_sf"/>
</dbReference>
<dbReference type="PANTHER" id="PTHR48106">
    <property type="entry name" value="QUINONE OXIDOREDUCTASE PIG3-RELATED"/>
    <property type="match status" value="1"/>
</dbReference>
<dbReference type="GO" id="GO:0016651">
    <property type="term" value="F:oxidoreductase activity, acting on NAD(P)H"/>
    <property type="evidence" value="ECO:0007669"/>
    <property type="project" value="TreeGrafter"/>
</dbReference>
<dbReference type="Gene3D" id="3.40.50.720">
    <property type="entry name" value="NAD(P)-binding Rossmann-like Domain"/>
    <property type="match status" value="1"/>
</dbReference>
<dbReference type="SUPFAM" id="SSF51735">
    <property type="entry name" value="NAD(P)-binding Rossmann-fold domains"/>
    <property type="match status" value="1"/>
</dbReference>
<keyword evidence="2" id="KW-0560">Oxidoreductase</keyword>
<feature type="domain" description="Enoyl reductase (ER)" evidence="3">
    <location>
        <begin position="11"/>
        <end position="328"/>
    </location>
</feature>
<keyword evidence="1" id="KW-0521">NADP</keyword>
<dbReference type="InterPro" id="IPR013149">
    <property type="entry name" value="ADH-like_C"/>
</dbReference>
<dbReference type="CDD" id="cd08268">
    <property type="entry name" value="MDR2"/>
    <property type="match status" value="1"/>
</dbReference>
<dbReference type="OrthoDB" id="15822at2759"/>
<reference evidence="4 5" key="1">
    <citation type="journal article" date="2013" name="Genome Biol.">
        <title>Genome of Acanthamoeba castellanii highlights extensive lateral gene transfer and early evolution of tyrosine kinase signaling.</title>
        <authorList>
            <person name="Clarke M."/>
            <person name="Lohan A.J."/>
            <person name="Liu B."/>
            <person name="Lagkouvardos I."/>
            <person name="Roy S."/>
            <person name="Zafar N."/>
            <person name="Bertelli C."/>
            <person name="Schilde C."/>
            <person name="Kianianmomeni A."/>
            <person name="Burglin T.R."/>
            <person name="Frech C."/>
            <person name="Turcotte B."/>
            <person name="Kopec K.O."/>
            <person name="Synnott J.M."/>
            <person name="Choo C."/>
            <person name="Paponov I."/>
            <person name="Finkler A."/>
            <person name="Soon Heng Tan C."/>
            <person name="Hutchins A.P."/>
            <person name="Weinmeier T."/>
            <person name="Rattei T."/>
            <person name="Chu J.S."/>
            <person name="Gimenez G."/>
            <person name="Irimia M."/>
            <person name="Rigden D.J."/>
            <person name="Fitzpatrick D.A."/>
            <person name="Lorenzo-Morales J."/>
            <person name="Bateman A."/>
            <person name="Chiu C.H."/>
            <person name="Tang P."/>
            <person name="Hegemann P."/>
            <person name="Fromm H."/>
            <person name="Raoult D."/>
            <person name="Greub G."/>
            <person name="Miranda-Saavedra D."/>
            <person name="Chen N."/>
            <person name="Nash P."/>
            <person name="Ginger M.L."/>
            <person name="Horn M."/>
            <person name="Schaap P."/>
            <person name="Caler L."/>
            <person name="Loftus B."/>
        </authorList>
    </citation>
    <scope>NUCLEOTIDE SEQUENCE [LARGE SCALE GENOMIC DNA]</scope>
    <source>
        <strain evidence="4 5">Neff</strain>
    </source>
</reference>